<comment type="similarity">
    <text evidence="3">Belongs to the metallophosphoesterase superfamily. YfcE family.</text>
</comment>
<evidence type="ECO:0000256" key="2">
    <source>
        <dbReference type="ARBA" id="ARBA00022801"/>
    </source>
</evidence>
<evidence type="ECO:0000313" key="6">
    <source>
        <dbReference type="Proteomes" id="UP000054387"/>
    </source>
</evidence>
<dbReference type="InterPro" id="IPR020935">
    <property type="entry name" value="PdiEstase_YfcE_CS"/>
</dbReference>
<dbReference type="PROSITE" id="PS01269">
    <property type="entry name" value="UPF0025"/>
    <property type="match status" value="1"/>
</dbReference>
<keyword evidence="1 3" id="KW-0479">Metal-binding</keyword>
<gene>
    <name evidence="5" type="ORF">AUR64_01755</name>
</gene>
<dbReference type="GO" id="GO:0005737">
    <property type="term" value="C:cytoplasm"/>
    <property type="evidence" value="ECO:0007669"/>
    <property type="project" value="TreeGrafter"/>
</dbReference>
<dbReference type="OrthoDB" id="9937at2157"/>
<dbReference type="InterPro" id="IPR024654">
    <property type="entry name" value="Calcineurin-like_PHP_lpxH"/>
</dbReference>
<keyword evidence="6" id="KW-1185">Reference proteome</keyword>
<dbReference type="GO" id="GO:0046872">
    <property type="term" value="F:metal ion binding"/>
    <property type="evidence" value="ECO:0007669"/>
    <property type="project" value="UniProtKB-KW"/>
</dbReference>
<dbReference type="AlphaFoldDB" id="A0A0W1R3Q1"/>
<dbReference type="STRING" id="1514971.AUR64_01755"/>
<dbReference type="PIRSF" id="PIRSF000883">
    <property type="entry name" value="Pesterase_MJ0912"/>
    <property type="match status" value="1"/>
</dbReference>
<reference evidence="5 6" key="1">
    <citation type="submission" date="2015-12" db="EMBL/GenBank/DDBJ databases">
        <title>Haloprofundus marisrubri gen. nov., sp. nov., an extremely halophilic archaeon isolated from the Discovery deep brine-seawater interface in the Red Sea.</title>
        <authorList>
            <person name="Zhang G."/>
            <person name="Stingl U."/>
            <person name="Rashid M."/>
        </authorList>
    </citation>
    <scope>NUCLEOTIDE SEQUENCE [LARGE SCALE GENOMIC DNA]</scope>
    <source>
        <strain evidence="5 6">SB9</strain>
    </source>
</reference>
<evidence type="ECO:0000259" key="4">
    <source>
        <dbReference type="Pfam" id="PF12850"/>
    </source>
</evidence>
<evidence type="ECO:0000256" key="3">
    <source>
        <dbReference type="RuleBase" id="RU362039"/>
    </source>
</evidence>
<dbReference type="PANTHER" id="PTHR42850">
    <property type="entry name" value="METALLOPHOSPHOESTERASE"/>
    <property type="match status" value="1"/>
</dbReference>
<keyword evidence="2" id="KW-0378">Hydrolase</keyword>
<dbReference type="SUPFAM" id="SSF56300">
    <property type="entry name" value="Metallo-dependent phosphatases"/>
    <property type="match status" value="1"/>
</dbReference>
<dbReference type="EMBL" id="LOPU01000037">
    <property type="protein sequence ID" value="KTG07982.1"/>
    <property type="molecule type" value="Genomic_DNA"/>
</dbReference>
<evidence type="ECO:0000256" key="1">
    <source>
        <dbReference type="ARBA" id="ARBA00022723"/>
    </source>
</evidence>
<dbReference type="PANTHER" id="PTHR42850:SF2">
    <property type="entry name" value="BLL5683 PROTEIN"/>
    <property type="match status" value="1"/>
</dbReference>
<organism evidence="5 6">
    <name type="scientific">Haloprofundus marisrubri</name>
    <dbReference type="NCBI Taxonomy" id="1514971"/>
    <lineage>
        <taxon>Archaea</taxon>
        <taxon>Methanobacteriati</taxon>
        <taxon>Methanobacteriota</taxon>
        <taxon>Stenosarchaea group</taxon>
        <taxon>Halobacteria</taxon>
        <taxon>Halobacteriales</taxon>
        <taxon>Haloferacaceae</taxon>
        <taxon>Haloprofundus</taxon>
    </lineage>
</organism>
<comment type="cofactor">
    <cofactor evidence="3">
        <name>a divalent metal cation</name>
        <dbReference type="ChEBI" id="CHEBI:60240"/>
    </cofactor>
</comment>
<name>A0A0W1R3Q1_9EURY</name>
<dbReference type="InterPro" id="IPR011152">
    <property type="entry name" value="Pesterase_MJ0912"/>
</dbReference>
<comment type="caution">
    <text evidence="5">The sequence shown here is derived from an EMBL/GenBank/DDBJ whole genome shotgun (WGS) entry which is preliminary data.</text>
</comment>
<evidence type="ECO:0000313" key="5">
    <source>
        <dbReference type="EMBL" id="KTG07982.1"/>
    </source>
</evidence>
<dbReference type="EC" id="3.1.4.-" evidence="3"/>
<accession>A0A0W1R3Q1</accession>
<dbReference type="Gene3D" id="3.60.21.10">
    <property type="match status" value="1"/>
</dbReference>
<proteinExistence type="inferred from homology"/>
<dbReference type="Pfam" id="PF12850">
    <property type="entry name" value="Metallophos_2"/>
    <property type="match status" value="1"/>
</dbReference>
<dbReference type="GO" id="GO:0016791">
    <property type="term" value="F:phosphatase activity"/>
    <property type="evidence" value="ECO:0007669"/>
    <property type="project" value="TreeGrafter"/>
</dbReference>
<dbReference type="InterPro" id="IPR000979">
    <property type="entry name" value="Phosphodiesterase_MJ0936/Vps29"/>
</dbReference>
<sequence length="219" mass="24488">MRLGVLSDIHGNMVALDAVLSDMSPVDAIVCAGDIVGYNPWPVECVERLRERAVPTVQGNHDRAVAEGTAFRFNEMARAGVEYARERLDGAQLDWLASLPQQRLTADRRVRLVHGHPDNPDHYTYPDEFIPELLDEEDVLVMGHTHVQAHEVYDEGIVMNPGSVGQPRDGDSRAAYAIVDLDAMTVDERRVDYDIDEVVRAVEANCLPERIGTRLYEGR</sequence>
<dbReference type="InterPro" id="IPR050126">
    <property type="entry name" value="Ap4A_hydrolase"/>
</dbReference>
<feature type="domain" description="Calcineurin-like phosphoesterase" evidence="4">
    <location>
        <begin position="1"/>
        <end position="183"/>
    </location>
</feature>
<protein>
    <recommendedName>
        <fullName evidence="3">Phosphoesterase</fullName>
        <ecNumber evidence="3">3.1.4.-</ecNumber>
    </recommendedName>
</protein>
<dbReference type="Proteomes" id="UP000054387">
    <property type="component" value="Unassembled WGS sequence"/>
</dbReference>
<dbReference type="RefSeq" id="WP_058583409.1">
    <property type="nucleotide sequence ID" value="NZ_LOPU01000037.1"/>
</dbReference>
<dbReference type="InterPro" id="IPR029052">
    <property type="entry name" value="Metallo-depent_PP-like"/>
</dbReference>
<dbReference type="NCBIfam" id="TIGR00040">
    <property type="entry name" value="yfcE"/>
    <property type="match status" value="1"/>
</dbReference>